<dbReference type="InterPro" id="IPR059117">
    <property type="entry name" value="APS_kinase_dom"/>
</dbReference>
<dbReference type="GO" id="GO:0005524">
    <property type="term" value="F:ATP binding"/>
    <property type="evidence" value="ECO:0007669"/>
    <property type="project" value="UniProtKB-KW"/>
</dbReference>
<evidence type="ECO:0000256" key="9">
    <source>
        <dbReference type="ARBA" id="ARBA00022840"/>
    </source>
</evidence>
<evidence type="ECO:0000259" key="11">
    <source>
        <dbReference type="Pfam" id="PF01583"/>
    </source>
</evidence>
<proteinExistence type="inferred from homology"/>
<comment type="similarity">
    <text evidence="4 10">Belongs to the APS kinase family.</text>
</comment>
<comment type="pathway">
    <text evidence="3 10">Sulfur metabolism; hydrogen sulfide biosynthesis; sulfite from sulfate: step 2/3.</text>
</comment>
<keyword evidence="6 10" id="KW-0808">Transferase</keyword>
<dbReference type="GO" id="GO:0000103">
    <property type="term" value="P:sulfate assimilation"/>
    <property type="evidence" value="ECO:0007669"/>
    <property type="project" value="InterPro"/>
</dbReference>
<evidence type="ECO:0000256" key="5">
    <source>
        <dbReference type="ARBA" id="ARBA00012121"/>
    </source>
</evidence>
<comment type="catalytic activity">
    <reaction evidence="1 10">
        <text>adenosine 5'-phosphosulfate + ATP = 3'-phosphoadenylyl sulfate + ADP + H(+)</text>
        <dbReference type="Rhea" id="RHEA:24152"/>
        <dbReference type="ChEBI" id="CHEBI:15378"/>
        <dbReference type="ChEBI" id="CHEBI:30616"/>
        <dbReference type="ChEBI" id="CHEBI:58243"/>
        <dbReference type="ChEBI" id="CHEBI:58339"/>
        <dbReference type="ChEBI" id="CHEBI:456216"/>
        <dbReference type="EC" id="2.7.1.25"/>
    </reaction>
</comment>
<gene>
    <name evidence="12" type="primary">cysC</name>
    <name evidence="12" type="ORF">PXH66_05675</name>
</gene>
<dbReference type="NCBIfam" id="NF003013">
    <property type="entry name" value="PRK03846.1"/>
    <property type="match status" value="1"/>
</dbReference>
<protein>
    <recommendedName>
        <fullName evidence="5 10">Adenylyl-sulfate kinase</fullName>
        <ecNumber evidence="5 10">2.7.1.25</ecNumber>
    </recommendedName>
</protein>
<evidence type="ECO:0000256" key="10">
    <source>
        <dbReference type="RuleBase" id="RU004347"/>
    </source>
</evidence>
<evidence type="ECO:0000313" key="13">
    <source>
        <dbReference type="Proteomes" id="UP001218638"/>
    </source>
</evidence>
<evidence type="ECO:0000313" key="12">
    <source>
        <dbReference type="EMBL" id="WED66334.1"/>
    </source>
</evidence>
<keyword evidence="8 10" id="KW-0418">Kinase</keyword>
<sequence>MPDHIYTTHDKLVARAEKEKQLGQSGQVIWFYGLSGSGKSTIAAALERELHAASRLTKVLDGDNVRAGLNRNLGFSDDDRRENIRRIAEVAKLFAETGLITLVSFITPKRELRESAREIIGDTDLQLVYVKASFEACQARDPKGLYAKVAAGEVKQFTGKDSGFEEPTDADGDHIIDTEAADLTACVQQARSLVR</sequence>
<dbReference type="PANTHER" id="PTHR11055:SF1">
    <property type="entry name" value="PAPS SYNTHETASE, ISOFORM D"/>
    <property type="match status" value="1"/>
</dbReference>
<comment type="function">
    <text evidence="2 10">Catalyzes the synthesis of activated sulfate.</text>
</comment>
<dbReference type="NCBIfam" id="TIGR00455">
    <property type="entry name" value="apsK"/>
    <property type="match status" value="1"/>
</dbReference>
<dbReference type="AlphaFoldDB" id="A0AAF0CQS8"/>
<dbReference type="EMBL" id="CP119075">
    <property type="protein sequence ID" value="WED66334.1"/>
    <property type="molecule type" value="Genomic_DNA"/>
</dbReference>
<dbReference type="GO" id="GO:0004020">
    <property type="term" value="F:adenylylsulfate kinase activity"/>
    <property type="evidence" value="ECO:0007669"/>
    <property type="project" value="UniProtKB-EC"/>
</dbReference>
<dbReference type="PANTHER" id="PTHR11055">
    <property type="entry name" value="BIFUNCTIONAL 3'-PHOSPHOADENOSINE 5'-PHOSPHOSULFATE SYNTHASE"/>
    <property type="match status" value="1"/>
</dbReference>
<evidence type="ECO:0000256" key="3">
    <source>
        <dbReference type="ARBA" id="ARBA00004806"/>
    </source>
</evidence>
<evidence type="ECO:0000256" key="6">
    <source>
        <dbReference type="ARBA" id="ARBA00022679"/>
    </source>
</evidence>
<evidence type="ECO:0000256" key="1">
    <source>
        <dbReference type="ARBA" id="ARBA00001823"/>
    </source>
</evidence>
<evidence type="ECO:0000256" key="4">
    <source>
        <dbReference type="ARBA" id="ARBA00007008"/>
    </source>
</evidence>
<dbReference type="SUPFAM" id="SSF52540">
    <property type="entry name" value="P-loop containing nucleoside triphosphate hydrolases"/>
    <property type="match status" value="1"/>
</dbReference>
<evidence type="ECO:0000256" key="2">
    <source>
        <dbReference type="ARBA" id="ARBA00002632"/>
    </source>
</evidence>
<dbReference type="EC" id="2.7.1.25" evidence="5 10"/>
<dbReference type="Pfam" id="PF01583">
    <property type="entry name" value="APS_kinase"/>
    <property type="match status" value="1"/>
</dbReference>
<feature type="domain" description="APS kinase" evidence="11">
    <location>
        <begin position="26"/>
        <end position="171"/>
    </location>
</feature>
<evidence type="ECO:0000256" key="7">
    <source>
        <dbReference type="ARBA" id="ARBA00022741"/>
    </source>
</evidence>
<dbReference type="InterPro" id="IPR027417">
    <property type="entry name" value="P-loop_NTPase"/>
</dbReference>
<evidence type="ECO:0000256" key="8">
    <source>
        <dbReference type="ARBA" id="ARBA00022777"/>
    </source>
</evidence>
<dbReference type="CDD" id="cd02027">
    <property type="entry name" value="APSK"/>
    <property type="match status" value="1"/>
</dbReference>
<keyword evidence="7 10" id="KW-0547">Nucleotide-binding</keyword>
<name>A0AAF0CQS8_9BACT</name>
<keyword evidence="13" id="KW-1185">Reference proteome</keyword>
<dbReference type="Proteomes" id="UP001218638">
    <property type="component" value="Chromosome"/>
</dbReference>
<keyword evidence="9 10" id="KW-0067">ATP-binding</keyword>
<dbReference type="InterPro" id="IPR002891">
    <property type="entry name" value="APS"/>
</dbReference>
<reference evidence="12" key="1">
    <citation type="submission" date="2023-03" db="EMBL/GenBank/DDBJ databases">
        <title>Lomoglobus Profundus gen. nov., sp. nov., a novel member of the phylum Verrucomicrobia, isolated from deep-marine sediment of South China Sea.</title>
        <authorList>
            <person name="Ahmad T."/>
            <person name="Ishaq S.E."/>
            <person name="Wang F."/>
        </authorList>
    </citation>
    <scope>NUCLEOTIDE SEQUENCE</scope>
    <source>
        <strain evidence="12">LMO-M01</strain>
    </source>
</reference>
<dbReference type="Gene3D" id="3.40.50.300">
    <property type="entry name" value="P-loop containing nucleotide triphosphate hydrolases"/>
    <property type="match status" value="1"/>
</dbReference>
<dbReference type="RefSeq" id="WP_330927865.1">
    <property type="nucleotide sequence ID" value="NZ_CP119075.1"/>
</dbReference>
<dbReference type="KEGG" id="slom:PXH66_05675"/>
<organism evidence="12 13">
    <name type="scientific">Synoicihabitans lomoniglobus</name>
    <dbReference type="NCBI Taxonomy" id="2909285"/>
    <lineage>
        <taxon>Bacteria</taxon>
        <taxon>Pseudomonadati</taxon>
        <taxon>Verrucomicrobiota</taxon>
        <taxon>Opitutia</taxon>
        <taxon>Opitutales</taxon>
        <taxon>Opitutaceae</taxon>
        <taxon>Synoicihabitans</taxon>
    </lineage>
</organism>
<accession>A0AAF0CQS8</accession>